<dbReference type="Proteomes" id="UP000294555">
    <property type="component" value="Unassembled WGS sequence"/>
</dbReference>
<evidence type="ECO:0000313" key="1">
    <source>
        <dbReference type="EMBL" id="TCL05855.1"/>
    </source>
</evidence>
<organism evidence="1 2">
    <name type="scientific">Sodalis ligni</name>
    <dbReference type="NCBI Taxonomy" id="2697027"/>
    <lineage>
        <taxon>Bacteria</taxon>
        <taxon>Pseudomonadati</taxon>
        <taxon>Pseudomonadota</taxon>
        <taxon>Gammaproteobacteria</taxon>
        <taxon>Enterobacterales</taxon>
        <taxon>Bruguierivoracaceae</taxon>
        <taxon>Sodalis</taxon>
    </lineage>
</organism>
<evidence type="ECO:0000313" key="2">
    <source>
        <dbReference type="Proteomes" id="UP000294555"/>
    </source>
</evidence>
<dbReference type="SUPFAM" id="SSF74653">
    <property type="entry name" value="TolA/TonB C-terminal domain"/>
    <property type="match status" value="1"/>
</dbReference>
<comment type="caution">
    <text evidence="1">The sequence shown here is derived from an EMBL/GenBank/DDBJ whole genome shotgun (WGS) entry which is preliminary data.</text>
</comment>
<evidence type="ECO:0008006" key="3">
    <source>
        <dbReference type="Google" id="ProtNLM"/>
    </source>
</evidence>
<dbReference type="Gene3D" id="3.55.50.30">
    <property type="match status" value="1"/>
</dbReference>
<dbReference type="AlphaFoldDB" id="A0A4R1NE30"/>
<dbReference type="RefSeq" id="WP_132924775.1">
    <property type="nucleotide sequence ID" value="NZ_SJOI01000001.1"/>
</dbReference>
<protein>
    <recommendedName>
        <fullName evidence="3">Secretin/TonB short N-terminal domain-containing protein</fullName>
    </recommendedName>
</protein>
<sequence length="242" mass="26505">MIDNWSLATPFSRKWKDCVLYLLVMMASYTPAAKPESIRDRSYSFSISAQPLGMALEDFSRATGLAVLLDSRYAGRASQGLTGSYPSDVALGYLLRNTGLKARWYEASRAFGIVADASGAVKAIPPSTAIAGVLSQGNNYFAYVGYVQQRLLGRLCQSNQARPGDYRLAMQFWIDGRGTINRAHMLDSTGNEQRDDVIIRIFQGLRLELIPAREMPQPVTILLQPDQANGVRSCADSLKAGG</sequence>
<reference evidence="1 2" key="1">
    <citation type="submission" date="2019-02" db="EMBL/GenBank/DDBJ databases">
        <title>Investigation of anaerobic lignin degradation for improved lignocellulosic biofuels.</title>
        <authorList>
            <person name="Deangelis K."/>
        </authorList>
    </citation>
    <scope>NUCLEOTIDE SEQUENCE [LARGE SCALE GENOMIC DNA]</scope>
    <source>
        <strain evidence="1 2">159R</strain>
    </source>
</reference>
<dbReference type="OrthoDB" id="6046653at2"/>
<gene>
    <name evidence="1" type="ORF">EZJ58_4077</name>
</gene>
<accession>A0A4R1NE30</accession>
<proteinExistence type="predicted"/>
<name>A0A4R1NE30_9GAMM</name>
<dbReference type="EMBL" id="SJOI01000001">
    <property type="protein sequence ID" value="TCL05855.1"/>
    <property type="molecule type" value="Genomic_DNA"/>
</dbReference>
<keyword evidence="2" id="KW-1185">Reference proteome</keyword>